<protein>
    <submittedName>
        <fullName evidence="2">Uncharacterized protein</fullName>
    </submittedName>
</protein>
<feature type="region of interest" description="Disordered" evidence="1">
    <location>
        <begin position="96"/>
        <end position="183"/>
    </location>
</feature>
<evidence type="ECO:0000313" key="3">
    <source>
        <dbReference type="Proteomes" id="UP001305414"/>
    </source>
</evidence>
<reference evidence="2 3" key="1">
    <citation type="submission" date="2023-10" db="EMBL/GenBank/DDBJ databases">
        <title>Draft genome sequence of Xylaria bambusicola isolate GMP-LS, the root and basal stem rot pathogen of sugarcane in Indonesia.</title>
        <authorList>
            <person name="Selvaraj P."/>
            <person name="Muralishankar V."/>
            <person name="Muruganantham S."/>
            <person name="Sp S."/>
            <person name="Haryani S."/>
            <person name="Lau K.J.X."/>
            <person name="Naqvi N.I."/>
        </authorList>
    </citation>
    <scope>NUCLEOTIDE SEQUENCE [LARGE SCALE GENOMIC DNA]</scope>
    <source>
        <strain evidence="2">GMP-LS</strain>
    </source>
</reference>
<dbReference type="AlphaFoldDB" id="A0AAN7UQT3"/>
<feature type="compositionally biased region" description="Low complexity" evidence="1">
    <location>
        <begin position="144"/>
        <end position="156"/>
    </location>
</feature>
<comment type="caution">
    <text evidence="2">The sequence shown here is derived from an EMBL/GenBank/DDBJ whole genome shotgun (WGS) entry which is preliminary data.</text>
</comment>
<gene>
    <name evidence="2" type="ORF">RRF57_006723</name>
</gene>
<feature type="compositionally biased region" description="Polar residues" evidence="1">
    <location>
        <begin position="1"/>
        <end position="20"/>
    </location>
</feature>
<name>A0AAN7UQT3_9PEZI</name>
<proteinExistence type="predicted"/>
<feature type="compositionally biased region" description="Basic and acidic residues" evidence="1">
    <location>
        <begin position="158"/>
        <end position="175"/>
    </location>
</feature>
<feature type="region of interest" description="Disordered" evidence="1">
    <location>
        <begin position="1"/>
        <end position="82"/>
    </location>
</feature>
<evidence type="ECO:0000313" key="2">
    <source>
        <dbReference type="EMBL" id="KAK5631008.1"/>
    </source>
</evidence>
<dbReference type="EMBL" id="JAWHQM010000018">
    <property type="protein sequence ID" value="KAK5631008.1"/>
    <property type="molecule type" value="Genomic_DNA"/>
</dbReference>
<accession>A0AAN7UQT3</accession>
<sequence>MQSNFIIRTTMDSQQPQDTSIAPEGQLDPDVVMECQVSRDTHTDLSVSQKQNTGTEAGQNKKLSMTGDAKGGEEPDTETEENQAQVWYLLANEIPQGSPAATDNAELTKGGATPELRKKRPTSTRASEEIFKSPAVDDDDSSKKSTASAGDSSSIDSNEDRRLSDKMKKAWREVRGQQGRGDPLEQWSECFPDLRSLVSFAIWSFLGLEIVRNVAYPLNFYELMPDLEFAVVKHSGGTFTEKPRRQVFGEPSDK</sequence>
<evidence type="ECO:0000256" key="1">
    <source>
        <dbReference type="SAM" id="MobiDB-lite"/>
    </source>
</evidence>
<keyword evidence="3" id="KW-1185">Reference proteome</keyword>
<organism evidence="2 3">
    <name type="scientific">Xylaria bambusicola</name>
    <dbReference type="NCBI Taxonomy" id="326684"/>
    <lineage>
        <taxon>Eukaryota</taxon>
        <taxon>Fungi</taxon>
        <taxon>Dikarya</taxon>
        <taxon>Ascomycota</taxon>
        <taxon>Pezizomycotina</taxon>
        <taxon>Sordariomycetes</taxon>
        <taxon>Xylariomycetidae</taxon>
        <taxon>Xylariales</taxon>
        <taxon>Xylariaceae</taxon>
        <taxon>Xylaria</taxon>
    </lineage>
</organism>
<feature type="compositionally biased region" description="Polar residues" evidence="1">
    <location>
        <begin position="44"/>
        <end position="63"/>
    </location>
</feature>
<dbReference type="Proteomes" id="UP001305414">
    <property type="component" value="Unassembled WGS sequence"/>
</dbReference>